<dbReference type="AlphaFoldDB" id="A0A6S7JEE3"/>
<keyword evidence="2" id="KW-1185">Reference proteome</keyword>
<reference evidence="1" key="1">
    <citation type="submission" date="2020-04" db="EMBL/GenBank/DDBJ databases">
        <authorList>
            <person name="Alioto T."/>
            <person name="Alioto T."/>
            <person name="Gomez Garrido J."/>
        </authorList>
    </citation>
    <scope>NUCLEOTIDE SEQUENCE</scope>
    <source>
        <strain evidence="1">A484AB</strain>
    </source>
</reference>
<organism evidence="1 2">
    <name type="scientific">Paramuricea clavata</name>
    <name type="common">Red gorgonian</name>
    <name type="synonym">Violescent sea-whip</name>
    <dbReference type="NCBI Taxonomy" id="317549"/>
    <lineage>
        <taxon>Eukaryota</taxon>
        <taxon>Metazoa</taxon>
        <taxon>Cnidaria</taxon>
        <taxon>Anthozoa</taxon>
        <taxon>Octocorallia</taxon>
        <taxon>Malacalcyonacea</taxon>
        <taxon>Plexauridae</taxon>
        <taxon>Paramuricea</taxon>
    </lineage>
</organism>
<dbReference type="EMBL" id="CACRXK020015970">
    <property type="protein sequence ID" value="CAB4029138.1"/>
    <property type="molecule type" value="Genomic_DNA"/>
</dbReference>
<accession>A0A6S7JEE3</accession>
<sequence length="177" mass="19870">MDAASHALYAGITHTKGGDISVQIFTNNVEVAKELINKVGGKVGLGIGVTLGALLAYKVFKPLIEDAVRNGFGGERDDQEVKDIRQGSLQVLLHCFTDERFLEVLEEIESGTMKEHLRKEFFDIGVETEDLIVKIENIQEVNKTKEAISKRYKSNCAILSITGYYTFRLIHSYRLIY</sequence>
<dbReference type="Proteomes" id="UP001152795">
    <property type="component" value="Unassembled WGS sequence"/>
</dbReference>
<gene>
    <name evidence="1" type="ORF">PACLA_8A006097</name>
</gene>
<protein>
    <submittedName>
        <fullName evidence="1">Uncharacterized protein</fullName>
    </submittedName>
</protein>
<dbReference type="OrthoDB" id="6007857at2759"/>
<comment type="caution">
    <text evidence="1">The sequence shown here is derived from an EMBL/GenBank/DDBJ whole genome shotgun (WGS) entry which is preliminary data.</text>
</comment>
<evidence type="ECO:0000313" key="2">
    <source>
        <dbReference type="Proteomes" id="UP001152795"/>
    </source>
</evidence>
<name>A0A6S7JEE3_PARCT</name>
<proteinExistence type="predicted"/>
<evidence type="ECO:0000313" key="1">
    <source>
        <dbReference type="EMBL" id="CAB4029138.1"/>
    </source>
</evidence>